<sequence length="1122" mass="123998">MFIHPVHHWSALFSPCALPASSYTRNLRLCECGVFVYLSIFVFFDCFPLFFFFLRRAFLTTRCCQIAETLWMDCHFRQQLECAAQCIKEGRHNDAESIVRVLQSIDNVQAAECVVTVLIDSAGAGVSDDMIYVHFTSLRLLRVYLTRCGLTVSKRGKGLVDSLTAYAKVIGDRLLSPPWRPVLSETALDVAVILKLGCANAEGAFDATACEKMVSEMLDQLSNCESELLVMLNGSVVIHLIEEFGLYRPPSRGRGMSLKFHRECRSAFECDGLVRFLNVLLCAASSGSVLSHRVLQTIMAGLNTALSWSHHIFFEEDIPEGDPCSQPLRVSGALWHELLVAGVPMQGARRRGIEEMLQAWYLEGRICDVPFEQRPVVELIREFCNIVVDAWDLNDRLRYGRKFLLLVTAVARDLLARVEQDEEASTALSLILSGSSSILENLSDIFSLSEIMEPFLSELSFIANRLIELDRRYPDNDGIMAALDEVLSCLFRTTQMTSSAEASVAAMALSVFDAFLSSKLTYAHSSDDQEHFTEAFTTSHITLVAHMGRQDPEKTTVLLCSALDHLQRWRAGLGSRVGSEWEQVQESMWVVLKLTAAFIADPCDGEHISTPVCFVPYPLSASHPALRLTTSAMNAFQDLQQNVSLASPAVMSALLDVLGNFITVYMHDPLGDNLALASACVTIIRCALYSLRVFAHDEDVGLASCKVLDASTRSVSIIAALQESPEVLREAEEMVHNNQQVQGTARGCIAAFCIACLPLDATPTDLLRILCNFDTQVTDFTSVDVDMCLERCGSLGGFLSSLKDGDRLVSCLEIIMGICNRVLSVSATRFYEKELAVRSIKMVSQLFLAYSPLLMDEPLLWLMEKVTATLHAAMKVLREDPTWCSENAEEEKQSMLKLMSSLLRDVAQWSMMESSLPPDVTHSLGLCVVSALATFLSFFDERCLKLPELKGSVLQAFQLCADAFTAEFVSSPDFQAFLIVLMFTLNSDAIDVQRIGTSVAETVVTFLHRTGADNSELFSSLLSALTKSFLSGKLSMALSPQVARCLVALCGCLPLDYMEEIIQTTTSTLSGSNPHAAAILRRMLTTAQHCSVFNDRQRIISLRSLSEIISESLCGIRGILLV</sequence>
<organism evidence="2">
    <name type="scientific">Trypanosoma brucei brucei (strain 927/4 GUTat10.1)</name>
    <dbReference type="NCBI Taxonomy" id="185431"/>
    <lineage>
        <taxon>Eukaryota</taxon>
        <taxon>Discoba</taxon>
        <taxon>Euglenozoa</taxon>
        <taxon>Kinetoplastea</taxon>
        <taxon>Metakinetoplastina</taxon>
        <taxon>Trypanosomatida</taxon>
        <taxon>Trypanosomatidae</taxon>
        <taxon>Trypanosoma</taxon>
    </lineage>
</organism>
<keyword evidence="1" id="KW-0472">Membrane</keyword>
<proteinExistence type="predicted"/>
<keyword evidence="1" id="KW-0812">Transmembrane</keyword>
<dbReference type="AlphaFoldDB" id="Q4FKQ1"/>
<dbReference type="InterPro" id="IPR016024">
    <property type="entry name" value="ARM-type_fold"/>
</dbReference>
<evidence type="ECO:0000256" key="1">
    <source>
        <dbReference type="SAM" id="Phobius"/>
    </source>
</evidence>
<accession>Q4FKQ1</accession>
<reference evidence="2" key="1">
    <citation type="submission" date="2005-06" db="EMBL/GenBank/DDBJ databases">
        <authorList>
            <person name="Lennard N."/>
            <person name="Barron A."/>
            <person name="Clark L."/>
            <person name="Corton C."/>
            <person name="Harris B."/>
            <person name="Line A."/>
            <person name="Berriman M."/>
            <person name="Hertz-Fowler C."/>
            <person name="Renauld H."/>
            <person name="Bohme U."/>
            <person name="Arrowsmith C."/>
            <person name="Cronin C."/>
            <person name="Davies R."/>
            <person name="Doggett J."/>
            <person name="Fraser A."/>
            <person name="Johnson D."/>
            <person name="Larke N."/>
            <person name="Leech V."/>
            <person name="Lord A."/>
            <person name="MacLeod A."/>
            <person name="Norbertczak H."/>
            <person name="Ormand D."/>
            <person name="Quail M."/>
            <person name="Rabbinowitsch E."/>
            <person name="Rajandream M."/>
            <person name="Reitter C."/>
            <person name="Sharp S."/>
            <person name="Woodward J."/>
            <person name="Hall N."/>
            <person name="Melville S.and.Barrell.B."/>
        </authorList>
    </citation>
    <scope>NUCLEOTIDE SEQUENCE</scope>
    <source>
        <strain evidence="2">927/4 GUTat10.1</strain>
    </source>
</reference>
<gene>
    <name evidence="2" type="ORF">Tb10.v4.0037</name>
</gene>
<dbReference type="EMBL" id="CT009752">
    <property type="protein sequence ID" value="CAJ16748.1"/>
    <property type="molecule type" value="Genomic_DNA"/>
</dbReference>
<feature type="transmembrane region" description="Helical" evidence="1">
    <location>
        <begin position="34"/>
        <end position="54"/>
    </location>
</feature>
<evidence type="ECO:0000313" key="2">
    <source>
        <dbReference type="EMBL" id="CAJ16748.1"/>
    </source>
</evidence>
<dbReference type="SUPFAM" id="SSF48371">
    <property type="entry name" value="ARM repeat"/>
    <property type="match status" value="1"/>
</dbReference>
<protein>
    <submittedName>
        <fullName evidence="2">Uncharacterized protein</fullName>
    </submittedName>
</protein>
<keyword evidence="1" id="KW-1133">Transmembrane helix</keyword>
<name>Q4FKQ1_TRYB2</name>